<accession>A0A4Z2FK63</accession>
<proteinExistence type="predicted"/>
<evidence type="ECO:0000313" key="1">
    <source>
        <dbReference type="EMBL" id="TNN41549.1"/>
    </source>
</evidence>
<evidence type="ECO:0000313" key="2">
    <source>
        <dbReference type="Proteomes" id="UP000314294"/>
    </source>
</evidence>
<keyword evidence="2" id="KW-1185">Reference proteome</keyword>
<comment type="caution">
    <text evidence="1">The sequence shown here is derived from an EMBL/GenBank/DDBJ whole genome shotgun (WGS) entry which is preliminary data.</text>
</comment>
<dbReference type="EMBL" id="SRLO01001099">
    <property type="protein sequence ID" value="TNN41549.1"/>
    <property type="molecule type" value="Genomic_DNA"/>
</dbReference>
<organism evidence="1 2">
    <name type="scientific">Liparis tanakae</name>
    <name type="common">Tanaka's snailfish</name>
    <dbReference type="NCBI Taxonomy" id="230148"/>
    <lineage>
        <taxon>Eukaryota</taxon>
        <taxon>Metazoa</taxon>
        <taxon>Chordata</taxon>
        <taxon>Craniata</taxon>
        <taxon>Vertebrata</taxon>
        <taxon>Euteleostomi</taxon>
        <taxon>Actinopterygii</taxon>
        <taxon>Neopterygii</taxon>
        <taxon>Teleostei</taxon>
        <taxon>Neoteleostei</taxon>
        <taxon>Acanthomorphata</taxon>
        <taxon>Eupercaria</taxon>
        <taxon>Perciformes</taxon>
        <taxon>Cottioidei</taxon>
        <taxon>Cottales</taxon>
        <taxon>Liparidae</taxon>
        <taxon>Liparis</taxon>
    </lineage>
</organism>
<dbReference type="AlphaFoldDB" id="A0A4Z2FK63"/>
<sequence>MVPDELGVALLQSDAASQQRIVTPSIAVLGVWIKSSQNAGCLPRPGLQYQQIHYGGAIKFGFNEDALQFTPAVASDRRLIGPDSNAPVFRLLITEMEEM</sequence>
<dbReference type="Proteomes" id="UP000314294">
    <property type="component" value="Unassembled WGS sequence"/>
</dbReference>
<name>A0A4Z2FK63_9TELE</name>
<gene>
    <name evidence="1" type="ORF">EYF80_048290</name>
</gene>
<protein>
    <submittedName>
        <fullName evidence="1">Uncharacterized protein</fullName>
    </submittedName>
</protein>
<reference evidence="1 2" key="1">
    <citation type="submission" date="2019-03" db="EMBL/GenBank/DDBJ databases">
        <title>First draft genome of Liparis tanakae, snailfish: a comprehensive survey of snailfish specific genes.</title>
        <authorList>
            <person name="Kim W."/>
            <person name="Song I."/>
            <person name="Jeong J.-H."/>
            <person name="Kim D."/>
            <person name="Kim S."/>
            <person name="Ryu S."/>
            <person name="Song J.Y."/>
            <person name="Lee S.K."/>
        </authorList>
    </citation>
    <scope>NUCLEOTIDE SEQUENCE [LARGE SCALE GENOMIC DNA]</scope>
    <source>
        <tissue evidence="1">Muscle</tissue>
    </source>
</reference>